<dbReference type="PANTHER" id="PTHR21152:SF40">
    <property type="entry name" value="ALANINE--GLYOXYLATE AMINOTRANSFERASE"/>
    <property type="match status" value="1"/>
</dbReference>
<comment type="function">
    <text evidence="1 13">Catalyzes the reversible conversion of 3-phosphohydroxypyruvate to phosphoserine and of 3-hydroxy-2-oxo-4-phosphonooxybutanoate to phosphohydroxythreonine.</text>
</comment>
<evidence type="ECO:0000256" key="13">
    <source>
        <dbReference type="HAMAP-Rule" id="MF_00160"/>
    </source>
</evidence>
<evidence type="ECO:0000256" key="8">
    <source>
        <dbReference type="ARBA" id="ARBA00022898"/>
    </source>
</evidence>
<feature type="binding site" evidence="13">
    <location>
        <position position="149"/>
    </location>
    <ligand>
        <name>pyridoxal 5'-phosphate</name>
        <dbReference type="ChEBI" id="CHEBI:597326"/>
    </ligand>
</feature>
<feature type="domain" description="Aminotransferase class V" evidence="14">
    <location>
        <begin position="38"/>
        <end position="331"/>
    </location>
</feature>
<comment type="cofactor">
    <cofactor evidence="13">
        <name>pyridoxal 5'-phosphate</name>
        <dbReference type="ChEBI" id="CHEBI:597326"/>
    </cofactor>
    <text evidence="13">Binds 1 pyridoxal phosphate per subunit.</text>
</comment>
<dbReference type="HAMAP" id="MF_00160">
    <property type="entry name" value="SerC_aminotrans_5"/>
    <property type="match status" value="1"/>
</dbReference>
<dbReference type="EMBL" id="JBHSQJ010000141">
    <property type="protein sequence ID" value="MFC5910959.1"/>
    <property type="molecule type" value="Genomic_DNA"/>
</dbReference>
<evidence type="ECO:0000256" key="3">
    <source>
        <dbReference type="ARBA" id="ARBA00006904"/>
    </source>
</evidence>
<comment type="caution">
    <text evidence="15">The sequence shown here is derived from an EMBL/GenBank/DDBJ whole genome shotgun (WGS) entry which is preliminary data.</text>
</comment>
<dbReference type="InterPro" id="IPR015422">
    <property type="entry name" value="PyrdxlP-dep_Trfase_small"/>
</dbReference>
<evidence type="ECO:0000256" key="2">
    <source>
        <dbReference type="ARBA" id="ARBA00005099"/>
    </source>
</evidence>
<dbReference type="PANTHER" id="PTHR21152">
    <property type="entry name" value="AMINOTRANSFERASE CLASS V"/>
    <property type="match status" value="1"/>
</dbReference>
<evidence type="ECO:0000313" key="16">
    <source>
        <dbReference type="Proteomes" id="UP001596174"/>
    </source>
</evidence>
<name>A0ABW1G8Q6_9ACTN</name>
<dbReference type="EC" id="2.6.1.52" evidence="13"/>
<keyword evidence="9 13" id="KW-0664">Pyridoxine biosynthesis</keyword>
<evidence type="ECO:0000256" key="12">
    <source>
        <dbReference type="ARBA" id="ARBA00049007"/>
    </source>
</evidence>
<comment type="catalytic activity">
    <reaction evidence="11 13">
        <text>4-(phosphooxy)-L-threonine + 2-oxoglutarate = (R)-3-hydroxy-2-oxo-4-phosphooxybutanoate + L-glutamate</text>
        <dbReference type="Rhea" id="RHEA:16573"/>
        <dbReference type="ChEBI" id="CHEBI:16810"/>
        <dbReference type="ChEBI" id="CHEBI:29985"/>
        <dbReference type="ChEBI" id="CHEBI:58452"/>
        <dbReference type="ChEBI" id="CHEBI:58538"/>
        <dbReference type="EC" id="2.6.1.52"/>
    </reaction>
</comment>
<comment type="subcellular location">
    <subcellularLocation>
        <location evidence="13">Cytoplasm</location>
    </subcellularLocation>
</comment>
<comment type="caution">
    <text evidence="13">Lacks conserved residue(s) required for the propagation of feature annotation.</text>
</comment>
<comment type="similarity">
    <text evidence="3 13">Belongs to the class-V pyridoxal-phosphate-dependent aminotransferase family. SerC subfamily.</text>
</comment>
<keyword evidence="16" id="KW-1185">Reference proteome</keyword>
<evidence type="ECO:0000259" key="14">
    <source>
        <dbReference type="Pfam" id="PF00266"/>
    </source>
</evidence>
<dbReference type="SUPFAM" id="SSF53383">
    <property type="entry name" value="PLP-dependent transferases"/>
    <property type="match status" value="1"/>
</dbReference>
<dbReference type="InterPro" id="IPR015424">
    <property type="entry name" value="PyrdxlP-dep_Trfase"/>
</dbReference>
<keyword evidence="6 13" id="KW-0028">Amino-acid biosynthesis</keyword>
<evidence type="ECO:0000256" key="10">
    <source>
        <dbReference type="ARBA" id="ARBA00023299"/>
    </source>
</evidence>
<dbReference type="GO" id="GO:0004648">
    <property type="term" value="F:O-phospho-L-serine:2-oxoglutarate aminotransferase activity"/>
    <property type="evidence" value="ECO:0007669"/>
    <property type="project" value="UniProtKB-EC"/>
</dbReference>
<evidence type="ECO:0000256" key="4">
    <source>
        <dbReference type="ARBA" id="ARBA00022490"/>
    </source>
</evidence>
<proteinExistence type="inferred from homology"/>
<feature type="binding site" evidence="13">
    <location>
        <position position="103"/>
    </location>
    <ligand>
        <name>pyridoxal 5'-phosphate</name>
        <dbReference type="ChEBI" id="CHEBI:597326"/>
    </ligand>
</feature>
<accession>A0ABW1G8Q6</accession>
<dbReference type="NCBIfam" id="TIGR01366">
    <property type="entry name" value="serC_3"/>
    <property type="match status" value="1"/>
</dbReference>
<evidence type="ECO:0000256" key="7">
    <source>
        <dbReference type="ARBA" id="ARBA00022679"/>
    </source>
</evidence>
<comment type="catalytic activity">
    <reaction evidence="12 13">
        <text>O-phospho-L-serine + 2-oxoglutarate = 3-phosphooxypyruvate + L-glutamate</text>
        <dbReference type="Rhea" id="RHEA:14329"/>
        <dbReference type="ChEBI" id="CHEBI:16810"/>
        <dbReference type="ChEBI" id="CHEBI:18110"/>
        <dbReference type="ChEBI" id="CHEBI:29985"/>
        <dbReference type="ChEBI" id="CHEBI:57524"/>
        <dbReference type="EC" id="2.6.1.52"/>
    </reaction>
</comment>
<evidence type="ECO:0000256" key="11">
    <source>
        <dbReference type="ARBA" id="ARBA00047630"/>
    </source>
</evidence>
<dbReference type="Gene3D" id="3.90.1150.10">
    <property type="entry name" value="Aspartate Aminotransferase, domain 1"/>
    <property type="match status" value="1"/>
</dbReference>
<dbReference type="PIRSF" id="PIRSF000525">
    <property type="entry name" value="SerC"/>
    <property type="match status" value="1"/>
</dbReference>
<dbReference type="InterPro" id="IPR000192">
    <property type="entry name" value="Aminotrans_V_dom"/>
</dbReference>
<keyword evidence="10 13" id="KW-0718">Serine biosynthesis</keyword>
<comment type="pathway">
    <text evidence="2 13">Amino-acid biosynthesis; L-serine biosynthesis; L-serine from 3-phospho-D-glycerate: step 2/3.</text>
</comment>
<comment type="subunit">
    <text evidence="13">Homodimer.</text>
</comment>
<dbReference type="InterPro" id="IPR006272">
    <property type="entry name" value="Pser_aminoTfrase_mycobac"/>
</dbReference>
<evidence type="ECO:0000256" key="5">
    <source>
        <dbReference type="ARBA" id="ARBA00022576"/>
    </source>
</evidence>
<keyword evidence="8 13" id="KW-0663">Pyridoxal phosphate</keyword>
<feature type="binding site" evidence="13">
    <location>
        <position position="45"/>
    </location>
    <ligand>
        <name>L-glutamate</name>
        <dbReference type="ChEBI" id="CHEBI:29985"/>
    </ligand>
</feature>
<evidence type="ECO:0000256" key="1">
    <source>
        <dbReference type="ARBA" id="ARBA00003483"/>
    </source>
</evidence>
<reference evidence="16" key="1">
    <citation type="journal article" date="2019" name="Int. J. Syst. Evol. Microbiol.">
        <title>The Global Catalogue of Microorganisms (GCM) 10K type strain sequencing project: providing services to taxonomists for standard genome sequencing and annotation.</title>
        <authorList>
            <consortium name="The Broad Institute Genomics Platform"/>
            <consortium name="The Broad Institute Genome Sequencing Center for Infectious Disease"/>
            <person name="Wu L."/>
            <person name="Ma J."/>
        </authorList>
    </citation>
    <scope>NUCLEOTIDE SEQUENCE [LARGE SCALE GENOMIC DNA]</scope>
    <source>
        <strain evidence="16">JCM 4816</strain>
    </source>
</reference>
<keyword evidence="5 13" id="KW-0032">Aminotransferase</keyword>
<dbReference type="Gene3D" id="3.40.640.10">
    <property type="entry name" value="Type I PLP-dependent aspartate aminotransferase-like (Major domain)"/>
    <property type="match status" value="1"/>
</dbReference>
<dbReference type="Proteomes" id="UP001596174">
    <property type="component" value="Unassembled WGS sequence"/>
</dbReference>
<sequence>MAEIQIPADIRPADGRFGAGPSKVRPEALSALAATGSSLLGTSHRQAPVKNLVRRVREGVSSLFSLPEGYEVVLGNGGSTAFWDIAAFGLVREKSQHLSFGEFSSKFASSVKAAPWLSEPTVIKADPGTHPLAQAEAGVDVYALTHNETSTGVAMPITRPAGADAGSLVLVDATSGAGGLPVDIAETDVYYFAPQKSFASEGGLWIAVFSPAALERAAEIAGSGRYIPPFFDLPTAIDNSSKDQTYNTPSISTLFLLAEQLDWLNGQGGLKWSVARTADSSSRLYGWAEKASYATPFVAKPEQRSQVIGTIDFDDSIDAAQVAKVLRANGIVDTEPYRKLGRNQLRIAMFPAVDPADVEALTQAIDYVIERL</sequence>
<keyword evidence="4 13" id="KW-0963">Cytoplasm</keyword>
<comment type="pathway">
    <text evidence="13">Cofactor biosynthesis; pyridoxine 5'-phosphate biosynthesis; pyridoxine 5'-phosphate from D-erythrose 4-phosphate: step 3/5.</text>
</comment>
<feature type="binding site" evidence="13">
    <location>
        <position position="172"/>
    </location>
    <ligand>
        <name>pyridoxal 5'-phosphate</name>
        <dbReference type="ChEBI" id="CHEBI:597326"/>
    </ligand>
</feature>
<protein>
    <recommendedName>
        <fullName evidence="13">Phosphoserine aminotransferase</fullName>
        <ecNumber evidence="13">2.6.1.52</ecNumber>
    </recommendedName>
    <alternativeName>
        <fullName evidence="13">Phosphohydroxythreonine aminotransferase</fullName>
        <shortName evidence="13">PSAT</shortName>
    </alternativeName>
</protein>
<dbReference type="RefSeq" id="WP_380589048.1">
    <property type="nucleotide sequence ID" value="NZ_JBHSQJ010000141.1"/>
</dbReference>
<evidence type="ECO:0000256" key="6">
    <source>
        <dbReference type="ARBA" id="ARBA00022605"/>
    </source>
</evidence>
<feature type="binding site" evidence="13">
    <location>
        <position position="195"/>
    </location>
    <ligand>
        <name>pyridoxal 5'-phosphate</name>
        <dbReference type="ChEBI" id="CHEBI:597326"/>
    </ligand>
</feature>
<organism evidence="15 16">
    <name type="scientific">Streptacidiphilus monticola</name>
    <dbReference type="NCBI Taxonomy" id="2161674"/>
    <lineage>
        <taxon>Bacteria</taxon>
        <taxon>Bacillati</taxon>
        <taxon>Actinomycetota</taxon>
        <taxon>Actinomycetes</taxon>
        <taxon>Kitasatosporales</taxon>
        <taxon>Streptomycetaceae</taxon>
        <taxon>Streptacidiphilus</taxon>
    </lineage>
</organism>
<keyword evidence="7 13" id="KW-0808">Transferase</keyword>
<dbReference type="InterPro" id="IPR015421">
    <property type="entry name" value="PyrdxlP-dep_Trfase_major"/>
</dbReference>
<dbReference type="InterPro" id="IPR022278">
    <property type="entry name" value="Pser_aminoTfrase"/>
</dbReference>
<dbReference type="Pfam" id="PF00266">
    <property type="entry name" value="Aminotran_5"/>
    <property type="match status" value="1"/>
</dbReference>
<gene>
    <name evidence="13 15" type="primary">serC</name>
    <name evidence="15" type="ORF">ACFP3V_27615</name>
</gene>
<evidence type="ECO:0000313" key="15">
    <source>
        <dbReference type="EMBL" id="MFC5910959.1"/>
    </source>
</evidence>
<feature type="binding site" evidence="13">
    <location>
        <begin position="247"/>
        <end position="248"/>
    </location>
    <ligand>
        <name>pyridoxal 5'-phosphate</name>
        <dbReference type="ChEBI" id="CHEBI:597326"/>
    </ligand>
</feature>
<feature type="modified residue" description="N6-(pyridoxal phosphate)lysine" evidence="13">
    <location>
        <position position="196"/>
    </location>
</feature>
<evidence type="ECO:0000256" key="9">
    <source>
        <dbReference type="ARBA" id="ARBA00023096"/>
    </source>
</evidence>